<dbReference type="RefSeq" id="WP_276267405.1">
    <property type="nucleotide sequence ID" value="NZ_JARJLM010000484.1"/>
</dbReference>
<comment type="caution">
    <text evidence="1">The sequence shown here is derived from an EMBL/GenBank/DDBJ whole genome shotgun (WGS) entry which is preliminary data.</text>
</comment>
<organism evidence="1 2">
    <name type="scientific">Cupriavidus basilensis</name>
    <dbReference type="NCBI Taxonomy" id="68895"/>
    <lineage>
        <taxon>Bacteria</taxon>
        <taxon>Pseudomonadati</taxon>
        <taxon>Pseudomonadota</taxon>
        <taxon>Betaproteobacteria</taxon>
        <taxon>Burkholderiales</taxon>
        <taxon>Burkholderiaceae</taxon>
        <taxon>Cupriavidus</taxon>
    </lineage>
</organism>
<evidence type="ECO:0000313" key="2">
    <source>
        <dbReference type="Proteomes" id="UP001216674"/>
    </source>
</evidence>
<dbReference type="Proteomes" id="UP001216674">
    <property type="component" value="Unassembled WGS sequence"/>
</dbReference>
<evidence type="ECO:0000313" key="1">
    <source>
        <dbReference type="EMBL" id="MDF3837116.1"/>
    </source>
</evidence>
<proteinExistence type="predicted"/>
<sequence length="85" mass="9482">MKMVFRANYRIATLQSAPSLQLDHVPLENVTFAEAVEAARASHARTGRRTYITHAIGPRVWFVIDADGTEENRNRGAVYPQLDAA</sequence>
<accession>A0ABT6AZI1</accession>
<dbReference type="EMBL" id="JARJLM010000484">
    <property type="protein sequence ID" value="MDF3837116.1"/>
    <property type="molecule type" value="Genomic_DNA"/>
</dbReference>
<name>A0ABT6AZI1_9BURK</name>
<protein>
    <submittedName>
        <fullName evidence="1">Uncharacterized protein</fullName>
    </submittedName>
</protein>
<gene>
    <name evidence="1" type="ORF">P3W85_29795</name>
</gene>
<reference evidence="1 2" key="1">
    <citation type="submission" date="2023-03" db="EMBL/GenBank/DDBJ databases">
        <title>Draft assemblies of triclosan tolerant bacteria isolated from returned activated sludge.</title>
        <authorList>
            <person name="Van Hamelsveld S."/>
        </authorList>
    </citation>
    <scope>NUCLEOTIDE SEQUENCE [LARGE SCALE GENOMIC DNA]</scope>
    <source>
        <strain evidence="1 2">GW210010_S58</strain>
    </source>
</reference>
<keyword evidence="2" id="KW-1185">Reference proteome</keyword>